<feature type="chain" id="PRO_5024292043" evidence="1">
    <location>
        <begin position="24"/>
        <end position="491"/>
    </location>
</feature>
<dbReference type="EMBL" id="VWLE01000333">
    <property type="protein sequence ID" value="KAA3945090.1"/>
    <property type="molecule type" value="Genomic_DNA"/>
</dbReference>
<evidence type="ECO:0000313" key="3">
    <source>
        <dbReference type="EMBL" id="KAA3945090.1"/>
    </source>
</evidence>
<name>A0A5M5BYD5_BACOV</name>
<dbReference type="Pfam" id="PF16411">
    <property type="entry name" value="SusF_SusE"/>
    <property type="match status" value="1"/>
</dbReference>
<dbReference type="AlphaFoldDB" id="A0A5M5BYD5"/>
<proteinExistence type="predicted"/>
<dbReference type="InterPro" id="IPR032187">
    <property type="entry name" value="SusF/SusE-like_C"/>
</dbReference>
<feature type="signal peptide" evidence="1">
    <location>
        <begin position="1"/>
        <end position="23"/>
    </location>
</feature>
<reference evidence="3 4" key="1">
    <citation type="journal article" date="2019" name="Nat. Med.">
        <title>A library of human gut bacterial isolates paired with longitudinal multiomics data enables mechanistic microbiome research.</title>
        <authorList>
            <person name="Poyet M."/>
            <person name="Groussin M."/>
            <person name="Gibbons S.M."/>
            <person name="Avila-Pacheco J."/>
            <person name="Jiang X."/>
            <person name="Kearney S.M."/>
            <person name="Perrotta A.R."/>
            <person name="Berdy B."/>
            <person name="Zhao S."/>
            <person name="Lieberman T.D."/>
            <person name="Swanson P.K."/>
            <person name="Smith M."/>
            <person name="Roesemann S."/>
            <person name="Alexander J.E."/>
            <person name="Rich S.A."/>
            <person name="Livny J."/>
            <person name="Vlamakis H."/>
            <person name="Clish C."/>
            <person name="Bullock K."/>
            <person name="Deik A."/>
            <person name="Scott J."/>
            <person name="Pierce K.A."/>
            <person name="Xavier R.J."/>
            <person name="Alm E.J."/>
        </authorList>
    </citation>
    <scope>NUCLEOTIDE SEQUENCE [LARGE SCALE GENOMIC DNA]</scope>
    <source>
        <strain evidence="3 4">BIOML-A163</strain>
    </source>
</reference>
<evidence type="ECO:0000259" key="2">
    <source>
        <dbReference type="Pfam" id="PF16411"/>
    </source>
</evidence>
<dbReference type="CDD" id="cd12965">
    <property type="entry name" value="CBM-Eb_CBM-Fb"/>
    <property type="match status" value="1"/>
</dbReference>
<evidence type="ECO:0000256" key="1">
    <source>
        <dbReference type="SAM" id="SignalP"/>
    </source>
</evidence>
<dbReference type="Proteomes" id="UP000323717">
    <property type="component" value="Unassembled WGS sequence"/>
</dbReference>
<dbReference type="GO" id="GO:0019867">
    <property type="term" value="C:outer membrane"/>
    <property type="evidence" value="ECO:0007669"/>
    <property type="project" value="InterPro"/>
</dbReference>
<feature type="non-terminal residue" evidence="3">
    <location>
        <position position="491"/>
    </location>
</feature>
<keyword evidence="1" id="KW-0732">Signal</keyword>
<feature type="domain" description="Outer membrane protein SusF/SusE-like C-terminal" evidence="2">
    <location>
        <begin position="283"/>
        <end position="372"/>
    </location>
</feature>
<dbReference type="Gene3D" id="2.60.40.3620">
    <property type="match status" value="1"/>
</dbReference>
<protein>
    <submittedName>
        <fullName evidence="3">SusF/SusE family outer membrane protein</fullName>
    </submittedName>
</protein>
<sequence length="491" mass="54567">MKMKTIIKLLFVFSLPFIFCRCADDGIHYEREINVPEGIYLTGSASQFSVEAINGKMNVIKEGTLVALNTWLTSSGDFYISLVGPDGQPVYYGQGALLQNDNSEVSTYSLAPGTGGFRVMEDGLYQLIVNPLLKQVNIVPFNFRLTSKFELTEDGENELFLQKPSYDHINHVATWVSSGELEVILPAEFSFNYTDNTSFDVKETDTEKYTFSSMYTGTGGSIKMNVLTEEYAELTNQSQVQLNLKNKGEYKVTLQYEVLTGKFFAKMTGNEIIEPEPEGYPEKLYMIGDEFGNWNWNSTNVVEMAPVGQLGNGAFWTIKYFNAGQGIKWASEKSDAESFASLGTNVNYVVGSNGRATVETSGLYLVYVDMNRNLIAFEKPAVYGIGECFDGQEVSFDLSGQNFSAVTTTQGNLQMYATSDYNNRDWNTMEFNIYNGQIYYRGVGAALEPVPVASNIPIELDFSQDRGKIAVTFASPSDVPSTAKAIYMVCD</sequence>
<evidence type="ECO:0000313" key="4">
    <source>
        <dbReference type="Proteomes" id="UP000323717"/>
    </source>
</evidence>
<organism evidence="3 4">
    <name type="scientific">Bacteroides ovatus</name>
    <dbReference type="NCBI Taxonomy" id="28116"/>
    <lineage>
        <taxon>Bacteria</taxon>
        <taxon>Pseudomonadati</taxon>
        <taxon>Bacteroidota</taxon>
        <taxon>Bacteroidia</taxon>
        <taxon>Bacteroidales</taxon>
        <taxon>Bacteroidaceae</taxon>
        <taxon>Bacteroides</taxon>
    </lineage>
</organism>
<gene>
    <name evidence="3" type="ORF">F3D71_19405</name>
</gene>
<dbReference type="GO" id="GO:2001070">
    <property type="term" value="F:starch binding"/>
    <property type="evidence" value="ECO:0007669"/>
    <property type="project" value="InterPro"/>
</dbReference>
<accession>A0A5M5BYD5</accession>
<dbReference type="Gene3D" id="2.60.40.3610">
    <property type="match status" value="1"/>
</dbReference>
<comment type="caution">
    <text evidence="3">The sequence shown here is derived from an EMBL/GenBank/DDBJ whole genome shotgun (WGS) entry which is preliminary data.</text>
</comment>